<evidence type="ECO:0000313" key="1">
    <source>
        <dbReference type="EMBL" id="RYR44448.1"/>
    </source>
</evidence>
<dbReference type="EMBL" id="SDMP01000008">
    <property type="protein sequence ID" value="RYR44448.1"/>
    <property type="molecule type" value="Genomic_DNA"/>
</dbReference>
<reference evidence="1 2" key="1">
    <citation type="submission" date="2019-01" db="EMBL/GenBank/DDBJ databases">
        <title>Sequencing of cultivated peanut Arachis hypogaea provides insights into genome evolution and oil improvement.</title>
        <authorList>
            <person name="Chen X."/>
        </authorList>
    </citation>
    <scope>NUCLEOTIDE SEQUENCE [LARGE SCALE GENOMIC DNA]</scope>
    <source>
        <strain evidence="2">cv. Fuhuasheng</strain>
        <tissue evidence="1">Leaves</tissue>
    </source>
</reference>
<name>A0A445C0L5_ARAHY</name>
<sequence>MRGGPSATTTTTITIPLLSIPTHALCRCDALPRGQEGKRFVIPTRFLNLLSVFAGLFKEPEELSLLLPRKVVFFNNMVKHLEKDEHTYNKLLLEVFVKWFLTWLLIFS</sequence>
<dbReference type="Proteomes" id="UP000289738">
    <property type="component" value="Chromosome A08"/>
</dbReference>
<gene>
    <name evidence="1" type="ORF">Ahy_A08g040770</name>
</gene>
<proteinExistence type="predicted"/>
<dbReference type="AlphaFoldDB" id="A0A445C0L5"/>
<organism evidence="1 2">
    <name type="scientific">Arachis hypogaea</name>
    <name type="common">Peanut</name>
    <dbReference type="NCBI Taxonomy" id="3818"/>
    <lineage>
        <taxon>Eukaryota</taxon>
        <taxon>Viridiplantae</taxon>
        <taxon>Streptophyta</taxon>
        <taxon>Embryophyta</taxon>
        <taxon>Tracheophyta</taxon>
        <taxon>Spermatophyta</taxon>
        <taxon>Magnoliopsida</taxon>
        <taxon>eudicotyledons</taxon>
        <taxon>Gunneridae</taxon>
        <taxon>Pentapetalae</taxon>
        <taxon>rosids</taxon>
        <taxon>fabids</taxon>
        <taxon>Fabales</taxon>
        <taxon>Fabaceae</taxon>
        <taxon>Papilionoideae</taxon>
        <taxon>50 kb inversion clade</taxon>
        <taxon>dalbergioids sensu lato</taxon>
        <taxon>Dalbergieae</taxon>
        <taxon>Pterocarpus clade</taxon>
        <taxon>Arachis</taxon>
    </lineage>
</organism>
<keyword evidence="2" id="KW-1185">Reference proteome</keyword>
<protein>
    <submittedName>
        <fullName evidence="1">Uncharacterized protein</fullName>
    </submittedName>
</protein>
<evidence type="ECO:0000313" key="2">
    <source>
        <dbReference type="Proteomes" id="UP000289738"/>
    </source>
</evidence>
<comment type="caution">
    <text evidence="1">The sequence shown here is derived from an EMBL/GenBank/DDBJ whole genome shotgun (WGS) entry which is preliminary data.</text>
</comment>
<accession>A0A445C0L5</accession>